<proteinExistence type="predicted"/>
<feature type="compositionally biased region" description="Basic and acidic residues" evidence="2">
    <location>
        <begin position="59"/>
        <end position="72"/>
    </location>
</feature>
<dbReference type="STRING" id="42514.ENSPNAP00000004594"/>
<dbReference type="AlphaFoldDB" id="A0A3B4C1N6"/>
<dbReference type="PANTHER" id="PTHR10865">
    <property type="entry name" value="METASTASIS-ASSOCIATED PROTEIN AND MESODERM INDUCTION EARLY RESPONSE PROTEIN"/>
    <property type="match status" value="1"/>
</dbReference>
<dbReference type="SMART" id="SM01189">
    <property type="entry name" value="ELM2"/>
    <property type="match status" value="1"/>
</dbReference>
<dbReference type="CTD" id="321690"/>
<feature type="compositionally biased region" description="Acidic residues" evidence="2">
    <location>
        <begin position="80"/>
        <end position="93"/>
    </location>
</feature>
<evidence type="ECO:0000256" key="2">
    <source>
        <dbReference type="SAM" id="MobiDB-lite"/>
    </source>
</evidence>
<dbReference type="OMA" id="PKIMDEV"/>
<feature type="compositionally biased region" description="Polar residues" evidence="2">
    <location>
        <begin position="394"/>
        <end position="410"/>
    </location>
</feature>
<feature type="compositionally biased region" description="Acidic residues" evidence="2">
    <location>
        <begin position="35"/>
        <end position="47"/>
    </location>
</feature>
<feature type="compositionally biased region" description="Acidic residues" evidence="2">
    <location>
        <begin position="17"/>
        <end position="26"/>
    </location>
</feature>
<dbReference type="InterPro" id="IPR000949">
    <property type="entry name" value="ELM2_dom"/>
</dbReference>
<dbReference type="GeneTree" id="ENSGT01030000234573"/>
<evidence type="ECO:0000259" key="3">
    <source>
        <dbReference type="PROSITE" id="PS51156"/>
    </source>
</evidence>
<dbReference type="GO" id="GO:0003714">
    <property type="term" value="F:transcription corepressor activity"/>
    <property type="evidence" value="ECO:0007669"/>
    <property type="project" value="TreeGrafter"/>
</dbReference>
<evidence type="ECO:0000256" key="1">
    <source>
        <dbReference type="ARBA" id="ARBA00023242"/>
    </source>
</evidence>
<reference evidence="4" key="3">
    <citation type="submission" date="2025-09" db="UniProtKB">
        <authorList>
            <consortium name="Ensembl"/>
        </authorList>
    </citation>
    <scope>IDENTIFICATION</scope>
</reference>
<feature type="region of interest" description="Disordered" evidence="2">
    <location>
        <begin position="374"/>
        <end position="437"/>
    </location>
</feature>
<dbReference type="PANTHER" id="PTHR10865:SF24">
    <property type="entry name" value="MESODERM INDUCTION EARLY RESPONSE PROTEIN 1"/>
    <property type="match status" value="1"/>
</dbReference>
<dbReference type="GO" id="GO:0042826">
    <property type="term" value="F:histone deacetylase binding"/>
    <property type="evidence" value="ECO:0007669"/>
    <property type="project" value="TreeGrafter"/>
</dbReference>
<dbReference type="InterPro" id="IPR040138">
    <property type="entry name" value="MIER/MTA"/>
</dbReference>
<accession>A0A3B4C1N6</accession>
<dbReference type="RefSeq" id="XP_017576786.2">
    <property type="nucleotide sequence ID" value="XM_017721297.2"/>
</dbReference>
<keyword evidence="1" id="KW-0539">Nucleus</keyword>
<dbReference type="Ensembl" id="ENSPNAT00000006752.2">
    <property type="protein sequence ID" value="ENSPNAP00000004594.2"/>
    <property type="gene ID" value="ENSPNAG00000011050.2"/>
</dbReference>
<feature type="domain" description="ELM2" evidence="3">
    <location>
        <begin position="169"/>
        <end position="267"/>
    </location>
</feature>
<keyword evidence="5" id="KW-1185">Reference proteome</keyword>
<evidence type="ECO:0000313" key="5">
    <source>
        <dbReference type="Proteomes" id="UP001501920"/>
    </source>
</evidence>
<dbReference type="Pfam" id="PF01448">
    <property type="entry name" value="ELM2"/>
    <property type="match status" value="1"/>
</dbReference>
<dbReference type="GO" id="GO:0000122">
    <property type="term" value="P:negative regulation of transcription by RNA polymerase II"/>
    <property type="evidence" value="ECO:0007669"/>
    <property type="project" value="TreeGrafter"/>
</dbReference>
<sequence>MAELSFSGASTQGDSAVQDEDGDFEPTADMLVHDFDDEQTLEEEEMLQGETNFSAEIDDLTREGEMPLHELLKMYGYEGDSAEEEDEGTEEQEISEKDQSSTAQQKFKGDRESCDQVEDTLSSSDESAQNRRTHGTAQLLCPEPCSYSDSNFADESEDEEYIPSEEWKKEVKVGPMYQAETPTGLCKYEDNEKVYENDDQLLWNPRLLPENEVVDYLAEASKRSGEEISGEALPKRPPIKDNEQALYELVKCNFNKEEALNRLKFSIKPAKEDLSFWTEEENRDFEQVEACEKDNSVEANKIKLWNRKASLHPDVMHVTGRVLSETENAEVRQTIGHPVASSCGGGQLETENSLTTHKDADFRSTEQLLACVSDHTGDRSNTNGSSHGLDHTTSDTMFHSSPKPDNSSPSREPVSRLVRQREDEEGSESPLKRQKTEVDLLMKAAVSGSRMETV</sequence>
<dbReference type="GeneID" id="108441647"/>
<dbReference type="PROSITE" id="PS51156">
    <property type="entry name" value="ELM2"/>
    <property type="match status" value="1"/>
</dbReference>
<feature type="compositionally biased region" description="Acidic residues" evidence="2">
    <location>
        <begin position="152"/>
        <end position="163"/>
    </location>
</feature>
<dbReference type="GO" id="GO:0005654">
    <property type="term" value="C:nucleoplasm"/>
    <property type="evidence" value="ECO:0007669"/>
    <property type="project" value="TreeGrafter"/>
</dbReference>
<organism evidence="4 5">
    <name type="scientific">Pygocentrus nattereri</name>
    <name type="common">Red-bellied piranha</name>
    <dbReference type="NCBI Taxonomy" id="42514"/>
    <lineage>
        <taxon>Eukaryota</taxon>
        <taxon>Metazoa</taxon>
        <taxon>Chordata</taxon>
        <taxon>Craniata</taxon>
        <taxon>Vertebrata</taxon>
        <taxon>Euteleostomi</taxon>
        <taxon>Actinopterygii</taxon>
        <taxon>Neopterygii</taxon>
        <taxon>Teleostei</taxon>
        <taxon>Ostariophysi</taxon>
        <taxon>Characiformes</taxon>
        <taxon>Characoidei</taxon>
        <taxon>Pygocentrus</taxon>
    </lineage>
</organism>
<reference evidence="4" key="2">
    <citation type="submission" date="2025-08" db="UniProtKB">
        <authorList>
            <consortium name="Ensembl"/>
        </authorList>
    </citation>
    <scope>IDENTIFICATION</scope>
</reference>
<protein>
    <recommendedName>
        <fullName evidence="3">ELM2 domain-containing protein</fullName>
    </recommendedName>
</protein>
<evidence type="ECO:0000313" key="4">
    <source>
        <dbReference type="Ensembl" id="ENSPNAP00000004594.2"/>
    </source>
</evidence>
<dbReference type="Proteomes" id="UP001501920">
    <property type="component" value="Chromosome 26"/>
</dbReference>
<feature type="region of interest" description="Disordered" evidence="2">
    <location>
        <begin position="1"/>
        <end position="167"/>
    </location>
</feature>
<reference evidence="4 5" key="1">
    <citation type="submission" date="2020-10" db="EMBL/GenBank/DDBJ databases">
        <title>Pygocentrus nattereri (red-bellied piranha) genome, fPygNat1, primary haplotype.</title>
        <authorList>
            <person name="Myers G."/>
            <person name="Meyer A."/>
            <person name="Karagic N."/>
            <person name="Pippel M."/>
            <person name="Winkler S."/>
            <person name="Tracey A."/>
            <person name="Wood J."/>
            <person name="Formenti G."/>
            <person name="Howe K."/>
            <person name="Fedrigo O."/>
            <person name="Jarvis E.D."/>
        </authorList>
    </citation>
    <scope>NUCLEOTIDE SEQUENCE [LARGE SCALE GENOMIC DNA]</scope>
</reference>
<name>A0A3B4C1N6_PYGNA</name>